<dbReference type="Gene3D" id="3.30.428.10">
    <property type="entry name" value="HIT-like"/>
    <property type="match status" value="1"/>
</dbReference>
<protein>
    <submittedName>
        <fullName evidence="3">Histidine triad hydrolase</fullName>
    </submittedName>
</protein>
<dbReference type="CDD" id="cd01276">
    <property type="entry name" value="PKCI_related"/>
    <property type="match status" value="1"/>
</dbReference>
<keyword evidence="4" id="KW-1185">Reference proteome</keyword>
<dbReference type="PROSITE" id="PS51084">
    <property type="entry name" value="HIT_2"/>
    <property type="match status" value="1"/>
</dbReference>
<accession>A0ABN6HD60</accession>
<dbReference type="RefSeq" id="WP_338686194.1">
    <property type="nucleotide sequence ID" value="NZ_AP024702.1"/>
</dbReference>
<feature type="domain" description="HIT" evidence="2">
    <location>
        <begin position="6"/>
        <end position="115"/>
    </location>
</feature>
<evidence type="ECO:0000313" key="3">
    <source>
        <dbReference type="EMBL" id="BCX49544.1"/>
    </source>
</evidence>
<dbReference type="EMBL" id="AP024702">
    <property type="protein sequence ID" value="BCX49544.1"/>
    <property type="molecule type" value="Genomic_DNA"/>
</dbReference>
<gene>
    <name evidence="3" type="ORF">HAHE_34520</name>
</gene>
<evidence type="ECO:0000313" key="4">
    <source>
        <dbReference type="Proteomes" id="UP001374893"/>
    </source>
</evidence>
<dbReference type="PRINTS" id="PR00332">
    <property type="entry name" value="HISTRIAD"/>
</dbReference>
<dbReference type="SUPFAM" id="SSF54197">
    <property type="entry name" value="HIT-like"/>
    <property type="match status" value="1"/>
</dbReference>
<dbReference type="Proteomes" id="UP001374893">
    <property type="component" value="Chromosome"/>
</dbReference>
<feature type="short sequence motif" description="Histidine triad motif" evidence="1">
    <location>
        <begin position="99"/>
        <end position="103"/>
    </location>
</feature>
<dbReference type="InterPro" id="IPR011146">
    <property type="entry name" value="HIT-like"/>
</dbReference>
<organism evidence="3 4">
    <name type="scientific">Haloferula helveola</name>
    <dbReference type="NCBI Taxonomy" id="490095"/>
    <lineage>
        <taxon>Bacteria</taxon>
        <taxon>Pseudomonadati</taxon>
        <taxon>Verrucomicrobiota</taxon>
        <taxon>Verrucomicrobiia</taxon>
        <taxon>Verrucomicrobiales</taxon>
        <taxon>Verrucomicrobiaceae</taxon>
        <taxon>Haloferula</taxon>
    </lineage>
</organism>
<reference evidence="3 4" key="1">
    <citation type="submission" date="2021-06" db="EMBL/GenBank/DDBJ databases">
        <title>Complete genome of Haloferula helveola possessing various polysaccharide degrading enzymes.</title>
        <authorList>
            <person name="Takami H."/>
            <person name="Huang C."/>
            <person name="Hamasaki K."/>
        </authorList>
    </citation>
    <scope>NUCLEOTIDE SEQUENCE [LARGE SCALE GENOMIC DNA]</scope>
    <source>
        <strain evidence="3 4">CN-1</strain>
    </source>
</reference>
<name>A0ABN6HD60_9BACT</name>
<sequence>MPEKTLFEKICDREIPATIVHEDDRCICFKDISPQAPIHYLVIPRKPIPRVAEASADDEAVLGHLLLIASKVARDEGFAENGFRLVINNGRDGGEAVPHLHVHLLAGRPLEWPPG</sequence>
<dbReference type="InterPro" id="IPR001310">
    <property type="entry name" value="Histidine_triad_HIT"/>
</dbReference>
<dbReference type="PANTHER" id="PTHR23089">
    <property type="entry name" value="HISTIDINE TRIAD HIT PROTEIN"/>
    <property type="match status" value="1"/>
</dbReference>
<proteinExistence type="predicted"/>
<dbReference type="InterPro" id="IPR036265">
    <property type="entry name" value="HIT-like_sf"/>
</dbReference>
<dbReference type="GO" id="GO:0016787">
    <property type="term" value="F:hydrolase activity"/>
    <property type="evidence" value="ECO:0007669"/>
    <property type="project" value="UniProtKB-KW"/>
</dbReference>
<evidence type="ECO:0000256" key="1">
    <source>
        <dbReference type="PROSITE-ProRule" id="PRU00464"/>
    </source>
</evidence>
<evidence type="ECO:0000259" key="2">
    <source>
        <dbReference type="PROSITE" id="PS51084"/>
    </source>
</evidence>
<keyword evidence="3" id="KW-0378">Hydrolase</keyword>
<dbReference type="Pfam" id="PF01230">
    <property type="entry name" value="HIT"/>
    <property type="match status" value="1"/>
</dbReference>